<keyword evidence="2" id="KW-1185">Reference proteome</keyword>
<reference evidence="1" key="1">
    <citation type="journal article" date="2022" name="Front. Microbiol.">
        <title>Genome-based taxonomic rearrangement of Oceanobacter-related bacteria including the description of Thalassolituus hydrocarbonoclasticus sp. nov. and Thalassolituus pacificus sp. nov. and emended description of the genus Thalassolituus.</title>
        <authorList>
            <person name="Dong C."/>
            <person name="Wei L."/>
            <person name="Wang J."/>
            <person name="Lai Q."/>
            <person name="Huang Z."/>
            <person name="Shao Z."/>
        </authorList>
    </citation>
    <scope>NUCLEOTIDE SEQUENCE</scope>
    <source>
        <strain evidence="1">59MF3M-4</strain>
    </source>
</reference>
<name>A0A9X2WE65_9GAMM</name>
<dbReference type="EMBL" id="JAOANI010000014">
    <property type="protein sequence ID" value="MCT7358776.1"/>
    <property type="molecule type" value="Genomic_DNA"/>
</dbReference>
<evidence type="ECO:0000313" key="1">
    <source>
        <dbReference type="EMBL" id="MCT7358776.1"/>
    </source>
</evidence>
<accession>A0A9X2WE65</accession>
<organism evidence="1 2">
    <name type="scientific">Thalassolituus pacificus</name>
    <dbReference type="NCBI Taxonomy" id="2975440"/>
    <lineage>
        <taxon>Bacteria</taxon>
        <taxon>Pseudomonadati</taxon>
        <taxon>Pseudomonadota</taxon>
        <taxon>Gammaproteobacteria</taxon>
        <taxon>Oceanospirillales</taxon>
        <taxon>Oceanospirillaceae</taxon>
        <taxon>Thalassolituus</taxon>
    </lineage>
</organism>
<gene>
    <name evidence="1" type="ORF">NYR02_07065</name>
</gene>
<dbReference type="AlphaFoldDB" id="A0A9X2WE65"/>
<comment type="caution">
    <text evidence="1">The sequence shown here is derived from an EMBL/GenBank/DDBJ whole genome shotgun (WGS) entry which is preliminary data.</text>
</comment>
<reference evidence="1" key="2">
    <citation type="submission" date="2022-08" db="EMBL/GenBank/DDBJ databases">
        <authorList>
            <person name="Dong C."/>
        </authorList>
    </citation>
    <scope>NUCLEOTIDE SEQUENCE</scope>
    <source>
        <strain evidence="1">59MF3M-4</strain>
    </source>
</reference>
<sequence length="67" mass="7329">MSKKSNALAGQPVRRNLHACAAIMRKGGVHESTTKAKRNQAKRQLNKAMREGGNSSPFYCLLFAIIA</sequence>
<evidence type="ECO:0000313" key="2">
    <source>
        <dbReference type="Proteomes" id="UP001147830"/>
    </source>
</evidence>
<protein>
    <submittedName>
        <fullName evidence="1">Uncharacterized protein</fullName>
    </submittedName>
</protein>
<proteinExistence type="predicted"/>
<dbReference type="RefSeq" id="WP_260975660.1">
    <property type="nucleotide sequence ID" value="NZ_JAOANI010000014.1"/>
</dbReference>
<dbReference type="Proteomes" id="UP001147830">
    <property type="component" value="Unassembled WGS sequence"/>
</dbReference>